<dbReference type="PRINTS" id="PR00420">
    <property type="entry name" value="RNGMNOXGNASE"/>
</dbReference>
<comment type="caution">
    <text evidence="3">The sequence shown here is derived from an EMBL/GenBank/DDBJ whole genome shotgun (WGS) entry which is preliminary data.</text>
</comment>
<evidence type="ECO:0000313" key="4">
    <source>
        <dbReference type="Proteomes" id="UP000193781"/>
    </source>
</evidence>
<protein>
    <recommendedName>
        <fullName evidence="2">FAD-binding domain-containing protein</fullName>
    </recommendedName>
</protein>
<proteinExistence type="predicted"/>
<dbReference type="SUPFAM" id="SSF51905">
    <property type="entry name" value="FAD/NAD(P)-binding domain"/>
    <property type="match status" value="1"/>
</dbReference>
<evidence type="ECO:0000313" key="3">
    <source>
        <dbReference type="EMBL" id="ORW27056.1"/>
    </source>
</evidence>
<dbReference type="InterPro" id="IPR036188">
    <property type="entry name" value="FAD/NAD-bd_sf"/>
</dbReference>
<keyword evidence="1" id="KW-0560">Oxidoreductase</keyword>
<evidence type="ECO:0000256" key="1">
    <source>
        <dbReference type="ARBA" id="ARBA00023002"/>
    </source>
</evidence>
<dbReference type="EMBL" id="LQPH01000081">
    <property type="protein sequence ID" value="ORW27056.1"/>
    <property type="molecule type" value="Genomic_DNA"/>
</dbReference>
<dbReference type="Gene3D" id="3.50.50.60">
    <property type="entry name" value="FAD/NAD(P)-binding domain"/>
    <property type="match status" value="2"/>
</dbReference>
<dbReference type="RefSeq" id="WP_052742680.1">
    <property type="nucleotide sequence ID" value="NZ_JACKSS010000099.1"/>
</dbReference>
<evidence type="ECO:0000259" key="2">
    <source>
        <dbReference type="Pfam" id="PF01494"/>
    </source>
</evidence>
<accession>A0A1X1ZTQ8</accession>
<reference evidence="3 4" key="1">
    <citation type="submission" date="2016-01" db="EMBL/GenBank/DDBJ databases">
        <title>The new phylogeny of the genus Mycobacterium.</title>
        <authorList>
            <person name="Tarcisio F."/>
            <person name="Conor M."/>
            <person name="Antonella G."/>
            <person name="Elisabetta G."/>
            <person name="Giulia F.S."/>
            <person name="Sara T."/>
            <person name="Anna F."/>
            <person name="Clotilde B."/>
            <person name="Roberto B."/>
            <person name="Veronica D.S."/>
            <person name="Fabio R."/>
            <person name="Monica P."/>
            <person name="Olivier J."/>
            <person name="Enrico T."/>
            <person name="Nicola S."/>
        </authorList>
    </citation>
    <scope>NUCLEOTIDE SEQUENCE [LARGE SCALE GENOMIC DNA]</scope>
    <source>
        <strain evidence="3 4">DSM 44803</strain>
    </source>
</reference>
<organism evidence="3 4">
    <name type="scientific">Mycobacterium nebraskense</name>
    <dbReference type="NCBI Taxonomy" id="244292"/>
    <lineage>
        <taxon>Bacteria</taxon>
        <taxon>Bacillati</taxon>
        <taxon>Actinomycetota</taxon>
        <taxon>Actinomycetes</taxon>
        <taxon>Mycobacteriales</taxon>
        <taxon>Mycobacteriaceae</taxon>
        <taxon>Mycobacterium</taxon>
    </lineage>
</organism>
<dbReference type="InterPro" id="IPR002938">
    <property type="entry name" value="FAD-bd"/>
</dbReference>
<dbReference type="GO" id="GO:0071949">
    <property type="term" value="F:FAD binding"/>
    <property type="evidence" value="ECO:0007669"/>
    <property type="project" value="InterPro"/>
</dbReference>
<name>A0A1X1ZTQ8_9MYCO</name>
<gene>
    <name evidence="3" type="ORF">AWC17_29305</name>
</gene>
<sequence>MHDHGCDVAVIGGGLAGSAAALAFAARGCTVRLFERRDLARDPNRGDILHAPTVEVLRQLGVLDFLEDRGAARWHGLEFVDSAGTFSVGSEIRESWLLNHADMEAVFLEAAQSAGTVVQPDRVRALERDAGGWALATDHGTTNARLIVGADGAESLTRTALGIPLADVHEYDNWIVVLHSPTPSWLKPDYGWTLLHPEGTVWLLPTTPVGRHRVVLTVRRGQAREWMALSEAEIREKLTERHPGLGELELNKRGGSHIYRIKRQHAASYSGPRAALTGDAAHTIHPVGGQGLNIAIQDSAKLAELLATVLLDPQATERAFTDSLAEYEAIRRPINTATIELAHAGSLIAGPGREPYEKAVEFYSKAASDPGWVRQYQANFGGRVN</sequence>
<dbReference type="PANTHER" id="PTHR43476">
    <property type="entry name" value="3-(3-HYDROXY-PHENYL)PROPIONATE/3-HYDROXYCINNAMIC ACID HYDROXYLASE"/>
    <property type="match status" value="1"/>
</dbReference>
<feature type="domain" description="FAD-binding" evidence="2">
    <location>
        <begin position="6"/>
        <end position="340"/>
    </location>
</feature>
<dbReference type="Proteomes" id="UP000193781">
    <property type="component" value="Unassembled WGS sequence"/>
</dbReference>
<dbReference type="STRING" id="244292.ABW17_12265"/>
<dbReference type="Pfam" id="PF01494">
    <property type="entry name" value="FAD_binding_3"/>
    <property type="match status" value="1"/>
</dbReference>
<dbReference type="GO" id="GO:0016491">
    <property type="term" value="F:oxidoreductase activity"/>
    <property type="evidence" value="ECO:0007669"/>
    <property type="project" value="UniProtKB-KW"/>
</dbReference>
<dbReference type="InterPro" id="IPR050631">
    <property type="entry name" value="PheA/TfdB_FAD_monoxygenase"/>
</dbReference>
<dbReference type="PANTHER" id="PTHR43476:SF5">
    <property type="entry name" value="FAD-DEPENDENT MONOOXYGENASE"/>
    <property type="match status" value="1"/>
</dbReference>
<dbReference type="OrthoDB" id="4568714at2"/>
<keyword evidence="4" id="KW-1185">Reference proteome</keyword>
<dbReference type="AlphaFoldDB" id="A0A1X1ZTQ8"/>